<comment type="caution">
    <text evidence="1">The sequence shown here is derived from an EMBL/GenBank/DDBJ whole genome shotgun (WGS) entry which is preliminary data.</text>
</comment>
<protein>
    <submittedName>
        <fullName evidence="1">Uncharacterized protein</fullName>
    </submittedName>
</protein>
<dbReference type="RefSeq" id="WP_093960825.1">
    <property type="nucleotide sequence ID" value="NZ_NEWD01000023.1"/>
</dbReference>
<organism evidence="1 2">
    <name type="scientific">Bifidobacterium vansinderenii</name>
    <dbReference type="NCBI Taxonomy" id="1984871"/>
    <lineage>
        <taxon>Bacteria</taxon>
        <taxon>Bacillati</taxon>
        <taxon>Actinomycetota</taxon>
        <taxon>Actinomycetes</taxon>
        <taxon>Bifidobacteriales</taxon>
        <taxon>Bifidobacteriaceae</taxon>
        <taxon>Bifidobacterium</taxon>
    </lineage>
</organism>
<gene>
    <name evidence="1" type="ORF">Tam10B_1685</name>
</gene>
<evidence type="ECO:0000313" key="1">
    <source>
        <dbReference type="EMBL" id="OXN00050.1"/>
    </source>
</evidence>
<name>A0A229VXC7_9BIFI</name>
<dbReference type="Proteomes" id="UP000215433">
    <property type="component" value="Unassembled WGS sequence"/>
</dbReference>
<keyword evidence="2" id="KW-1185">Reference proteome</keyword>
<sequence length="179" mass="19604">MTTATLTPENATKAINDIRRDITGRLLSIIRRAQQGETIATDELAWAADLITASHANRDMTILAAMHPDTSDHDLTHIGTHTDEQSRTIVARLMTQAPEHTDALTRTRRLAESMAEATKNTKTSAGPLATAAYLAWADDDTTNAVRRALEALIIDQTETLPAIILAMIDQHITADQLER</sequence>
<dbReference type="OrthoDB" id="9822851at2"/>
<accession>A0A229VXC7</accession>
<dbReference type="AlphaFoldDB" id="A0A229VXC7"/>
<reference evidence="1 2" key="1">
    <citation type="submission" date="2017-05" db="EMBL/GenBank/DDBJ databases">
        <title>Bifidobacterium vansinderenii sp. nov.</title>
        <authorList>
            <person name="Lugli G.A."/>
            <person name="Duranti S."/>
            <person name="Mangifesta M."/>
        </authorList>
    </citation>
    <scope>NUCLEOTIDE SEQUENCE [LARGE SCALE GENOMIC DNA]</scope>
    <source>
        <strain evidence="1 2">Tam10B</strain>
    </source>
</reference>
<evidence type="ECO:0000313" key="2">
    <source>
        <dbReference type="Proteomes" id="UP000215433"/>
    </source>
</evidence>
<proteinExistence type="predicted"/>
<dbReference type="EMBL" id="NEWD01000023">
    <property type="protein sequence ID" value="OXN00050.1"/>
    <property type="molecule type" value="Genomic_DNA"/>
</dbReference>